<sequence>MAALRSLENCHDLRQLATNLLGAVTEYTLRGNMGQAQEASLQSRILNLTGNIRNLVAQPQDQWLWHIVQSNEMAAIKLFVHWHVFEHIPIGQSVSYEQLSDHVSVDLCLLMRVSRMLISTGVLGDAGPDRVAHTAKSEIFLPGNPYGDLDQVVMEYGLSGCDMIRYFESNGRNEPDSLSPSPFTFTKEMQGNDMWDIYNDQGKKEEFMRAMTALDRLAPIIGVYDFSWIAEASAKANNDRVVLVDVGGGSGHAAQAICGSIGLSLERCVLQDKEPVISRVEEVGNLPGLKLMSIDMHKEQPVQGALVYYIRHCLHDYNDHIARGILQHISKAMAADSTLLIAEHVVEWPPKPESTAMDMLMLAVGGKERTAMEWAHLLRSGGLTLERIHQNPTSSHCIIQCSKATIVIGQDQLAIEA</sequence>
<dbReference type="SUPFAM" id="SSF46785">
    <property type="entry name" value="Winged helix' DNA-binding domain"/>
    <property type="match status" value="1"/>
</dbReference>
<dbReference type="AlphaFoldDB" id="A0A166PSS2"/>
<evidence type="ECO:0000313" key="6">
    <source>
        <dbReference type="Proteomes" id="UP000076552"/>
    </source>
</evidence>
<dbReference type="SUPFAM" id="SSF53335">
    <property type="entry name" value="S-adenosyl-L-methionine-dependent methyltransferases"/>
    <property type="match status" value="1"/>
</dbReference>
<dbReference type="InterPro" id="IPR016461">
    <property type="entry name" value="COMT-like"/>
</dbReference>
<dbReference type="Proteomes" id="UP000076552">
    <property type="component" value="Unassembled WGS sequence"/>
</dbReference>
<dbReference type="Gene3D" id="1.10.10.10">
    <property type="entry name" value="Winged helix-like DNA-binding domain superfamily/Winged helix DNA-binding domain"/>
    <property type="match status" value="1"/>
</dbReference>
<keyword evidence="3" id="KW-0949">S-adenosyl-L-methionine</keyword>
<evidence type="ECO:0000313" key="5">
    <source>
        <dbReference type="EMBL" id="KZL67124.1"/>
    </source>
</evidence>
<dbReference type="PANTHER" id="PTHR43712:SF16">
    <property type="entry name" value="O-METHYLTRANSFERASE ELCB"/>
    <property type="match status" value="1"/>
</dbReference>
<keyword evidence="1 5" id="KW-0489">Methyltransferase</keyword>
<evidence type="ECO:0000256" key="1">
    <source>
        <dbReference type="ARBA" id="ARBA00022603"/>
    </source>
</evidence>
<organism evidence="5 6">
    <name type="scientific">Colletotrichum tofieldiae</name>
    <dbReference type="NCBI Taxonomy" id="708197"/>
    <lineage>
        <taxon>Eukaryota</taxon>
        <taxon>Fungi</taxon>
        <taxon>Dikarya</taxon>
        <taxon>Ascomycota</taxon>
        <taxon>Pezizomycotina</taxon>
        <taxon>Sordariomycetes</taxon>
        <taxon>Hypocreomycetidae</taxon>
        <taxon>Glomerellales</taxon>
        <taxon>Glomerellaceae</taxon>
        <taxon>Colletotrichum</taxon>
        <taxon>Colletotrichum spaethianum species complex</taxon>
    </lineage>
</organism>
<dbReference type="GO" id="GO:0032259">
    <property type="term" value="P:methylation"/>
    <property type="evidence" value="ECO:0007669"/>
    <property type="project" value="UniProtKB-KW"/>
</dbReference>
<dbReference type="Gene3D" id="3.40.50.150">
    <property type="entry name" value="Vaccinia Virus protein VP39"/>
    <property type="match status" value="1"/>
</dbReference>
<keyword evidence="6" id="KW-1185">Reference proteome</keyword>
<dbReference type="STRING" id="708197.A0A166PSS2"/>
<evidence type="ECO:0000256" key="2">
    <source>
        <dbReference type="ARBA" id="ARBA00022679"/>
    </source>
</evidence>
<dbReference type="Pfam" id="PF00891">
    <property type="entry name" value="Methyltransf_2"/>
    <property type="match status" value="1"/>
</dbReference>
<protein>
    <submittedName>
        <fullName evidence="5">O-methyltransferase</fullName>
    </submittedName>
</protein>
<gene>
    <name evidence="5" type="ORF">CT0861_03254</name>
</gene>
<evidence type="ECO:0000256" key="3">
    <source>
        <dbReference type="ARBA" id="ARBA00022691"/>
    </source>
</evidence>
<comment type="caution">
    <text evidence="5">The sequence shown here is derived from an EMBL/GenBank/DDBJ whole genome shotgun (WGS) entry which is preliminary data.</text>
</comment>
<feature type="domain" description="O-methyltransferase C-terminal" evidence="4">
    <location>
        <begin position="241"/>
        <end position="382"/>
    </location>
</feature>
<dbReference type="InterPro" id="IPR036388">
    <property type="entry name" value="WH-like_DNA-bd_sf"/>
</dbReference>
<keyword evidence="2 5" id="KW-0808">Transferase</keyword>
<name>A0A166PSS2_9PEZI</name>
<dbReference type="PROSITE" id="PS51683">
    <property type="entry name" value="SAM_OMT_II"/>
    <property type="match status" value="1"/>
</dbReference>
<dbReference type="InterPro" id="IPR036390">
    <property type="entry name" value="WH_DNA-bd_sf"/>
</dbReference>
<dbReference type="GO" id="GO:0008171">
    <property type="term" value="F:O-methyltransferase activity"/>
    <property type="evidence" value="ECO:0007669"/>
    <property type="project" value="InterPro"/>
</dbReference>
<accession>A0A166PSS2</accession>
<evidence type="ECO:0000259" key="4">
    <source>
        <dbReference type="Pfam" id="PF00891"/>
    </source>
</evidence>
<dbReference type="InterPro" id="IPR001077">
    <property type="entry name" value="COMT_C"/>
</dbReference>
<reference evidence="5 6" key="1">
    <citation type="submission" date="2015-06" db="EMBL/GenBank/DDBJ databases">
        <title>Survival trade-offs in plant roots during colonization by closely related pathogenic and mutualistic fungi.</title>
        <authorList>
            <person name="Hacquard S."/>
            <person name="Kracher B."/>
            <person name="Hiruma K."/>
            <person name="Weinman A."/>
            <person name="Muench P."/>
            <person name="Garrido Oter R."/>
            <person name="Ver Loren van Themaat E."/>
            <person name="Dallerey J.-F."/>
            <person name="Damm U."/>
            <person name="Henrissat B."/>
            <person name="Lespinet O."/>
            <person name="Thon M."/>
            <person name="Kemen E."/>
            <person name="McHardy A.C."/>
            <person name="Schulze-Lefert P."/>
            <person name="O'Connell R.J."/>
        </authorList>
    </citation>
    <scope>NUCLEOTIDE SEQUENCE [LARGE SCALE GENOMIC DNA]</scope>
    <source>
        <strain evidence="5 6">0861</strain>
    </source>
</reference>
<proteinExistence type="predicted"/>
<dbReference type="PANTHER" id="PTHR43712">
    <property type="entry name" value="PUTATIVE (AFU_ORTHOLOGUE AFUA_4G14580)-RELATED"/>
    <property type="match status" value="1"/>
</dbReference>
<dbReference type="EMBL" id="LFIV01000154">
    <property type="protein sequence ID" value="KZL67124.1"/>
    <property type="molecule type" value="Genomic_DNA"/>
</dbReference>
<dbReference type="InterPro" id="IPR029063">
    <property type="entry name" value="SAM-dependent_MTases_sf"/>
</dbReference>
<dbReference type="OrthoDB" id="1535081at2759"/>